<dbReference type="EMBL" id="JBHLYW010000001">
    <property type="protein sequence ID" value="MFC0075553.1"/>
    <property type="molecule type" value="Genomic_DNA"/>
</dbReference>
<sequence length="312" mass="35235">MTNKFLKINKPCNENWENMKPNSEGGFCEICSKKVLDFTKLNQFELAQKLQKSNGSICGRVTKKQLDLPLIDFERHKNYKLPYSNVVSGLMIVTTLGVVQPLQSQNLGLQTEIVSKKDTVSQVDKNNEAVKPNLSKPNDFTTLKGIIKDQEEVPIENARVTFVSIQKIIVVNTKADGTFSIEVPTEIIDDDNVIRVSYTEIKNEKTRYNSFGFETADYILSKDEMNSVYKIKALPTIVYLGEIGSEISKTDGNPIVVSEGIEIDFEDFLKAQKDKKNSCNLENKDYYHFSSKVAVALYGQKAKYGLFILVDK</sequence>
<dbReference type="Proteomes" id="UP001589734">
    <property type="component" value="Unassembled WGS sequence"/>
</dbReference>
<dbReference type="InterPro" id="IPR008969">
    <property type="entry name" value="CarboxyPept-like_regulatory"/>
</dbReference>
<evidence type="ECO:0000313" key="1">
    <source>
        <dbReference type="EMBL" id="MFC0075553.1"/>
    </source>
</evidence>
<protein>
    <recommendedName>
        <fullName evidence="3">Carboxypeptidase regulatory-like domain-containing protein</fullName>
    </recommendedName>
</protein>
<dbReference type="RefSeq" id="WP_379683782.1">
    <property type="nucleotide sequence ID" value="NZ_JBHLYW010000001.1"/>
</dbReference>
<proteinExistence type="predicted"/>
<name>A0ABV6BKR4_9FLAO</name>
<reference evidence="1 2" key="1">
    <citation type="submission" date="2024-09" db="EMBL/GenBank/DDBJ databases">
        <authorList>
            <person name="Sun Q."/>
            <person name="Mori K."/>
        </authorList>
    </citation>
    <scope>NUCLEOTIDE SEQUENCE [LARGE SCALE GENOMIC DNA]</scope>
    <source>
        <strain evidence="1 2">CGMCC 1.12926</strain>
    </source>
</reference>
<keyword evidence="2" id="KW-1185">Reference proteome</keyword>
<gene>
    <name evidence="1" type="ORF">ACFFLS_00750</name>
</gene>
<organism evidence="1 2">
    <name type="scientific">Flavobacterium procerum</name>
    <dbReference type="NCBI Taxonomy" id="1455569"/>
    <lineage>
        <taxon>Bacteria</taxon>
        <taxon>Pseudomonadati</taxon>
        <taxon>Bacteroidota</taxon>
        <taxon>Flavobacteriia</taxon>
        <taxon>Flavobacteriales</taxon>
        <taxon>Flavobacteriaceae</taxon>
        <taxon>Flavobacterium</taxon>
    </lineage>
</organism>
<comment type="caution">
    <text evidence="1">The sequence shown here is derived from an EMBL/GenBank/DDBJ whole genome shotgun (WGS) entry which is preliminary data.</text>
</comment>
<dbReference type="SUPFAM" id="SSF49464">
    <property type="entry name" value="Carboxypeptidase regulatory domain-like"/>
    <property type="match status" value="1"/>
</dbReference>
<accession>A0ABV6BKR4</accession>
<evidence type="ECO:0008006" key="3">
    <source>
        <dbReference type="Google" id="ProtNLM"/>
    </source>
</evidence>
<evidence type="ECO:0000313" key="2">
    <source>
        <dbReference type="Proteomes" id="UP001589734"/>
    </source>
</evidence>